<dbReference type="AlphaFoldDB" id="A0AAD7E5X0"/>
<reference evidence="3" key="1">
    <citation type="submission" date="2023-03" db="EMBL/GenBank/DDBJ databases">
        <title>Massive genome expansion in bonnet fungi (Mycena s.s.) driven by repeated elements and novel gene families across ecological guilds.</title>
        <authorList>
            <consortium name="Lawrence Berkeley National Laboratory"/>
            <person name="Harder C.B."/>
            <person name="Miyauchi S."/>
            <person name="Viragh M."/>
            <person name="Kuo A."/>
            <person name="Thoen E."/>
            <person name="Andreopoulos B."/>
            <person name="Lu D."/>
            <person name="Skrede I."/>
            <person name="Drula E."/>
            <person name="Henrissat B."/>
            <person name="Morin E."/>
            <person name="Kohler A."/>
            <person name="Barry K."/>
            <person name="LaButti K."/>
            <person name="Morin E."/>
            <person name="Salamov A."/>
            <person name="Lipzen A."/>
            <person name="Mereny Z."/>
            <person name="Hegedus B."/>
            <person name="Baldrian P."/>
            <person name="Stursova M."/>
            <person name="Weitz H."/>
            <person name="Taylor A."/>
            <person name="Grigoriev I.V."/>
            <person name="Nagy L.G."/>
            <person name="Martin F."/>
            <person name="Kauserud H."/>
        </authorList>
    </citation>
    <scope>NUCLEOTIDE SEQUENCE</scope>
    <source>
        <strain evidence="3">9144</strain>
    </source>
</reference>
<evidence type="ECO:0000256" key="1">
    <source>
        <dbReference type="SAM" id="Phobius"/>
    </source>
</evidence>
<dbReference type="InterPro" id="IPR038213">
    <property type="entry name" value="IFI6/IFI27-like_sf"/>
</dbReference>
<keyword evidence="1" id="KW-0472">Membrane</keyword>
<feature type="signal peptide" evidence="2">
    <location>
        <begin position="1"/>
        <end position="27"/>
    </location>
</feature>
<dbReference type="Gene3D" id="6.10.110.10">
    <property type="match status" value="1"/>
</dbReference>
<proteinExistence type="predicted"/>
<accession>A0AAD7E5X0</accession>
<feature type="transmembrane region" description="Helical" evidence="1">
    <location>
        <begin position="291"/>
        <end position="316"/>
    </location>
</feature>
<sequence>MQLKTISLPLVAVLCALSLSDVRPVAAAFFPANVAVYTVAVHRFTQQYAFADRLPTEELDPEDFWQRARELGDRARRYGGKLLKDAADKSQDVREKIGELTGRMDALLRGAAALHEELRAAATLQSADAVSEDLERAFAAVLEELRERFPAPEKAPGHEARREAVAVALEKAGAALVGVCVKHGMDEERARQHWDGTMRPAVETVVVLLGDLVEQHPDLLEALLFTGAVVLIPDYWLLRPLLGLFGFGPTGPVKGTTASWAQRVFYGPAVSKKSWFALLDQAAMTIKAPGWWASVGGVIGVGLGFLGAVFGGIHLAAEGSNPPKQLVKYKGFQEILRDFELFGASLTTPSNESTKEMKKLTITITAKKAVV</sequence>
<gene>
    <name evidence="3" type="ORF">GGX14DRAFT_583194</name>
</gene>
<evidence type="ECO:0000256" key="2">
    <source>
        <dbReference type="SAM" id="SignalP"/>
    </source>
</evidence>
<keyword evidence="1" id="KW-1133">Transmembrane helix</keyword>
<organism evidence="3 4">
    <name type="scientific">Mycena pura</name>
    <dbReference type="NCBI Taxonomy" id="153505"/>
    <lineage>
        <taxon>Eukaryota</taxon>
        <taxon>Fungi</taxon>
        <taxon>Dikarya</taxon>
        <taxon>Basidiomycota</taxon>
        <taxon>Agaricomycotina</taxon>
        <taxon>Agaricomycetes</taxon>
        <taxon>Agaricomycetidae</taxon>
        <taxon>Agaricales</taxon>
        <taxon>Marasmiineae</taxon>
        <taxon>Mycenaceae</taxon>
        <taxon>Mycena</taxon>
    </lineage>
</organism>
<keyword evidence="2" id="KW-0732">Signal</keyword>
<dbReference type="EMBL" id="JARJCW010000001">
    <property type="protein sequence ID" value="KAJ7230434.1"/>
    <property type="molecule type" value="Genomic_DNA"/>
</dbReference>
<dbReference type="Proteomes" id="UP001219525">
    <property type="component" value="Unassembled WGS sequence"/>
</dbReference>
<protein>
    <submittedName>
        <fullName evidence="3">Uncharacterized protein</fullName>
    </submittedName>
</protein>
<evidence type="ECO:0000313" key="4">
    <source>
        <dbReference type="Proteomes" id="UP001219525"/>
    </source>
</evidence>
<evidence type="ECO:0000313" key="3">
    <source>
        <dbReference type="EMBL" id="KAJ7230434.1"/>
    </source>
</evidence>
<feature type="chain" id="PRO_5042205942" evidence="2">
    <location>
        <begin position="28"/>
        <end position="371"/>
    </location>
</feature>
<keyword evidence="4" id="KW-1185">Reference proteome</keyword>
<keyword evidence="1" id="KW-0812">Transmembrane</keyword>
<name>A0AAD7E5X0_9AGAR</name>
<comment type="caution">
    <text evidence="3">The sequence shown here is derived from an EMBL/GenBank/DDBJ whole genome shotgun (WGS) entry which is preliminary data.</text>
</comment>